<feature type="compositionally biased region" description="Acidic residues" evidence="1">
    <location>
        <begin position="45"/>
        <end position="61"/>
    </location>
</feature>
<dbReference type="PROSITE" id="PS51257">
    <property type="entry name" value="PROKAR_LIPOPROTEIN"/>
    <property type="match status" value="1"/>
</dbReference>
<dbReference type="InterPro" id="IPR015943">
    <property type="entry name" value="WD40/YVTN_repeat-like_dom_sf"/>
</dbReference>
<dbReference type="PANTHER" id="PTHR34512:SF30">
    <property type="entry name" value="OUTER MEMBRANE PROTEIN ASSEMBLY FACTOR BAMB"/>
    <property type="match status" value="1"/>
</dbReference>
<dbReference type="AlphaFoldDB" id="A0A1P8WRW0"/>
<feature type="domain" description="Pyrrolo-quinoline quinone repeat" evidence="3">
    <location>
        <begin position="360"/>
        <end position="433"/>
    </location>
</feature>
<gene>
    <name evidence="4" type="ORF">Fuma_06468</name>
</gene>
<feature type="chain" id="PRO_5011981086" evidence="2">
    <location>
        <begin position="21"/>
        <end position="638"/>
    </location>
</feature>
<feature type="region of interest" description="Disordered" evidence="1">
    <location>
        <begin position="22"/>
        <end position="109"/>
    </location>
</feature>
<dbReference type="InterPro" id="IPR002372">
    <property type="entry name" value="PQQ_rpt_dom"/>
</dbReference>
<dbReference type="OrthoDB" id="222965at2"/>
<dbReference type="EMBL" id="CP017641">
    <property type="protein sequence ID" value="APZ96794.1"/>
    <property type="molecule type" value="Genomic_DNA"/>
</dbReference>
<dbReference type="PANTHER" id="PTHR34512">
    <property type="entry name" value="CELL SURFACE PROTEIN"/>
    <property type="match status" value="1"/>
</dbReference>
<feature type="domain" description="Pyrrolo-quinoline quinone repeat" evidence="3">
    <location>
        <begin position="175"/>
        <end position="242"/>
    </location>
</feature>
<dbReference type="KEGG" id="fmr:Fuma_06468"/>
<protein>
    <submittedName>
        <fullName evidence="4">Outer membrane biogenesis protein</fullName>
    </submittedName>
</protein>
<proteinExistence type="predicted"/>
<dbReference type="Pfam" id="PF13360">
    <property type="entry name" value="PQQ_2"/>
    <property type="match status" value="3"/>
</dbReference>
<feature type="compositionally biased region" description="Basic and acidic residues" evidence="1">
    <location>
        <begin position="68"/>
        <end position="109"/>
    </location>
</feature>
<organism evidence="4 5">
    <name type="scientific">Fuerstiella marisgermanici</name>
    <dbReference type="NCBI Taxonomy" id="1891926"/>
    <lineage>
        <taxon>Bacteria</taxon>
        <taxon>Pseudomonadati</taxon>
        <taxon>Planctomycetota</taxon>
        <taxon>Planctomycetia</taxon>
        <taxon>Planctomycetales</taxon>
        <taxon>Planctomycetaceae</taxon>
        <taxon>Fuerstiella</taxon>
    </lineage>
</organism>
<dbReference type="Proteomes" id="UP000187735">
    <property type="component" value="Chromosome"/>
</dbReference>
<evidence type="ECO:0000313" key="4">
    <source>
        <dbReference type="EMBL" id="APZ96794.1"/>
    </source>
</evidence>
<feature type="signal peptide" evidence="2">
    <location>
        <begin position="1"/>
        <end position="20"/>
    </location>
</feature>
<keyword evidence="2" id="KW-0732">Signal</keyword>
<reference evidence="4 5" key="1">
    <citation type="journal article" date="2016" name="Front. Microbiol.">
        <title>Fuerstia marisgermanicae gen. nov., sp. nov., an Unusual Member of the Phylum Planctomycetes from the German Wadden Sea.</title>
        <authorList>
            <person name="Kohn T."/>
            <person name="Heuer A."/>
            <person name="Jogler M."/>
            <person name="Vollmers J."/>
            <person name="Boedeker C."/>
            <person name="Bunk B."/>
            <person name="Rast P."/>
            <person name="Borchert D."/>
            <person name="Glockner I."/>
            <person name="Freese H.M."/>
            <person name="Klenk H.P."/>
            <person name="Overmann J."/>
            <person name="Kaster A.K."/>
            <person name="Rohde M."/>
            <person name="Wiegand S."/>
            <person name="Jogler C."/>
        </authorList>
    </citation>
    <scope>NUCLEOTIDE SEQUENCE [LARGE SCALE GENOMIC DNA]</scope>
    <source>
        <strain evidence="4 5">NH11</strain>
    </source>
</reference>
<dbReference type="SMART" id="SM00564">
    <property type="entry name" value="PQQ"/>
    <property type="match status" value="5"/>
</dbReference>
<dbReference type="Gene3D" id="2.40.128.630">
    <property type="match status" value="1"/>
</dbReference>
<feature type="region of interest" description="Disordered" evidence="1">
    <location>
        <begin position="125"/>
        <end position="155"/>
    </location>
</feature>
<evidence type="ECO:0000313" key="5">
    <source>
        <dbReference type="Proteomes" id="UP000187735"/>
    </source>
</evidence>
<dbReference type="InterPro" id="IPR018391">
    <property type="entry name" value="PQQ_b-propeller_rpt"/>
</dbReference>
<sequence length="638" mass="68261" precursor="true">MKTHWLALPLLAAIVVSGCAPPAAQNDMVEPEGGSGVGGGAPFEPDQEPLAEPELTEDSSEEAAAPAVDEKPDMQEPATTEEKPEAPKEEAPAKEDTAAATPKAEEAAATKVAIAKEEAAKEAAAEPKAAAAKPAPKEAAAGKSSGDWSMWGGDPSRNMVNSTTGISLDFEAAEDAKDGKNILWTATLGSQTYGNPIVAGGKVFVGTNNGGEYRENHKGDRGCVLCFNEEDGKFLWQLTREKLPQGRVNDWPEQGICSTPCIEDGRLYVATNRCELMCIDVEGFHDGENNGPYKDEADTEELDADIVWSLDMIEELGVFPHNLATSSPVIHGDLILLVTSNGVDEAHLEVPSPRAPCFIAVNKKTGEVVWEDNSPALDSKAPAPFNNILHGQWGSPAIGEVNGKAQVFMPGGDGVLYSYDVESGELIWWFDLNPKDSAWELGGRGTRNAIISTPVFKDGSIVLAVGQDPEHGEGVGHLFRIDATKKGDVSPMIADGESYKENPNSGQIWHYGGVDEDGSVTGEENGLIFRRTISTVAISDGLVYAPDLSGFLHCIDFKTGKQKWVFDTFAAVWGSPMVIDGHVLLGDEDGEMIILKAGDKLEEVATKTFNSSIYSTPTIANGRMYVSDRSRLYAIKIK</sequence>
<feature type="compositionally biased region" description="Low complexity" evidence="1">
    <location>
        <begin position="126"/>
        <end position="141"/>
    </location>
</feature>
<accession>A0A1P8WRW0</accession>
<dbReference type="InterPro" id="IPR011047">
    <property type="entry name" value="Quinoprotein_ADH-like_sf"/>
</dbReference>
<name>A0A1P8WRW0_9PLAN</name>
<evidence type="ECO:0000256" key="2">
    <source>
        <dbReference type="SAM" id="SignalP"/>
    </source>
</evidence>
<dbReference type="SUPFAM" id="SSF50998">
    <property type="entry name" value="Quinoprotein alcohol dehydrogenase-like"/>
    <property type="match status" value="1"/>
</dbReference>
<evidence type="ECO:0000256" key="1">
    <source>
        <dbReference type="SAM" id="MobiDB-lite"/>
    </source>
</evidence>
<dbReference type="RefSeq" id="WP_099091844.1">
    <property type="nucleotide sequence ID" value="NZ_CP017641.1"/>
</dbReference>
<evidence type="ECO:0000259" key="3">
    <source>
        <dbReference type="Pfam" id="PF13360"/>
    </source>
</evidence>
<dbReference type="Gene3D" id="2.130.10.10">
    <property type="entry name" value="YVTN repeat-like/Quinoprotein amine dehydrogenase"/>
    <property type="match status" value="2"/>
</dbReference>
<feature type="domain" description="Pyrrolo-quinoline quinone repeat" evidence="3">
    <location>
        <begin position="534"/>
        <end position="597"/>
    </location>
</feature>
<dbReference type="STRING" id="1891926.Fuma_06468"/>
<keyword evidence="5" id="KW-1185">Reference proteome</keyword>